<dbReference type="Proteomes" id="UP000308365">
    <property type="component" value="Unassembled WGS sequence"/>
</dbReference>
<dbReference type="SUPFAM" id="SSF56112">
    <property type="entry name" value="Protein kinase-like (PK-like)"/>
    <property type="match status" value="1"/>
</dbReference>
<accession>A0A4U1F6D0</accession>
<dbReference type="Gene3D" id="3.30.200.20">
    <property type="entry name" value="Phosphorylase Kinase, domain 1"/>
    <property type="match status" value="1"/>
</dbReference>
<evidence type="ECO:0000313" key="2">
    <source>
        <dbReference type="Proteomes" id="UP000308365"/>
    </source>
</evidence>
<evidence type="ECO:0000313" key="1">
    <source>
        <dbReference type="EMBL" id="TKC44874.1"/>
    </source>
</evidence>
<dbReference type="AlphaFoldDB" id="A0A4U1F6D0"/>
<organism evidence="1 2">
    <name type="scientific">Monodon monoceros</name>
    <name type="common">Narwhal</name>
    <name type="synonym">Ceratodon monodon</name>
    <dbReference type="NCBI Taxonomy" id="40151"/>
    <lineage>
        <taxon>Eukaryota</taxon>
        <taxon>Metazoa</taxon>
        <taxon>Chordata</taxon>
        <taxon>Craniata</taxon>
        <taxon>Vertebrata</taxon>
        <taxon>Euteleostomi</taxon>
        <taxon>Mammalia</taxon>
        <taxon>Eutheria</taxon>
        <taxon>Laurasiatheria</taxon>
        <taxon>Artiodactyla</taxon>
        <taxon>Whippomorpha</taxon>
        <taxon>Cetacea</taxon>
        <taxon>Odontoceti</taxon>
        <taxon>Monodontidae</taxon>
        <taxon>Monodon</taxon>
    </lineage>
</organism>
<proteinExistence type="predicted"/>
<reference evidence="2" key="1">
    <citation type="journal article" date="2019" name="IScience">
        <title>Narwhal Genome Reveals Long-Term Low Genetic Diversity despite Current Large Abundance Size.</title>
        <authorList>
            <person name="Westbury M.V."/>
            <person name="Petersen B."/>
            <person name="Garde E."/>
            <person name="Heide-Jorgensen M.P."/>
            <person name="Lorenzen E.D."/>
        </authorList>
    </citation>
    <scope>NUCLEOTIDE SEQUENCE [LARGE SCALE GENOMIC DNA]</scope>
</reference>
<protein>
    <recommendedName>
        <fullName evidence="3">Protein kinase domain-containing protein</fullName>
    </recommendedName>
</protein>
<dbReference type="InterPro" id="IPR011009">
    <property type="entry name" value="Kinase-like_dom_sf"/>
</dbReference>
<name>A0A4U1F6D0_MONMO</name>
<dbReference type="EMBL" id="RWIC01000362">
    <property type="protein sequence ID" value="TKC44874.1"/>
    <property type="molecule type" value="Genomic_DNA"/>
</dbReference>
<comment type="caution">
    <text evidence="1">The sequence shown here is derived from an EMBL/GenBank/DDBJ whole genome shotgun (WGS) entry which is preliminary data.</text>
</comment>
<sequence>MASTTTCTRFTDEYQLFEELGKGAFSVVRRCMKIPTGQEYAAKIINTKKLSARVVYVVAFKHLVDIFKLIFEFVPGTVITVLRILVNVCCMNGQMNGGQQEKTAQICTVLSLKAFGVEKKSVTVQLRIREIEFTTKAMNPKIVIERLSSHAAQFLGWFVELVAPGESIPKFCFLNAETPWKPSDYTSINLVMDNLESLIIFVGDGNKMIMDYVNHFLGMKGDWKPFPNLYTRISALMERPSVSITDFLAQMQRVPTTSCTKSDSFQVRNVVLPCTSEYQLLLGCFSDYLKTYLHITFLVLPDGTIFLLENFINTFTSVCASEMRTSRVMLFVTYLSHREMVKINYTMPASCPALPQRKEIEHGTLKAEEWDVKEIRFSGYVKPHIYAGSKFERFNATCLKILVGSRSDAKINTEVRFGNNRHFITPPHLPTPSKVVNLMLNVKHTEQYAFPFNENFSSVIMFEMSQHALMDESPTYLVGYQDGQCKLPSMVNNVSLCVDSSSEFPGLRRPSTQFPDPVLLQCDFTTAYRKRASITWCLICIYPLFPTTKR</sequence>
<evidence type="ECO:0008006" key="3">
    <source>
        <dbReference type="Google" id="ProtNLM"/>
    </source>
</evidence>
<gene>
    <name evidence="1" type="ORF">EI555_005102</name>
</gene>